<evidence type="ECO:0000313" key="3">
    <source>
        <dbReference type="EMBL" id="CAL4798563.1"/>
    </source>
</evidence>
<evidence type="ECO:0000313" key="4">
    <source>
        <dbReference type="Proteomes" id="UP001152797"/>
    </source>
</evidence>
<dbReference type="EMBL" id="CAMXCT030005057">
    <property type="protein sequence ID" value="CAL4798563.1"/>
    <property type="molecule type" value="Genomic_DNA"/>
</dbReference>
<name>A0A9P1DKK0_9DINO</name>
<proteinExistence type="predicted"/>
<comment type="caution">
    <text evidence="2">The sequence shown here is derived from an EMBL/GenBank/DDBJ whole genome shotgun (WGS) entry which is preliminary data.</text>
</comment>
<keyword evidence="1" id="KW-0732">Signal</keyword>
<evidence type="ECO:0000256" key="1">
    <source>
        <dbReference type="SAM" id="SignalP"/>
    </source>
</evidence>
<feature type="signal peptide" evidence="1">
    <location>
        <begin position="1"/>
        <end position="28"/>
    </location>
</feature>
<keyword evidence="4" id="KW-1185">Reference proteome</keyword>
<evidence type="ECO:0008006" key="5">
    <source>
        <dbReference type="Google" id="ProtNLM"/>
    </source>
</evidence>
<reference evidence="2" key="1">
    <citation type="submission" date="2022-10" db="EMBL/GenBank/DDBJ databases">
        <authorList>
            <person name="Chen Y."/>
            <person name="Dougan E. K."/>
            <person name="Chan C."/>
            <person name="Rhodes N."/>
            <person name="Thang M."/>
        </authorList>
    </citation>
    <scope>NUCLEOTIDE SEQUENCE</scope>
</reference>
<organism evidence="2">
    <name type="scientific">Cladocopium goreaui</name>
    <dbReference type="NCBI Taxonomy" id="2562237"/>
    <lineage>
        <taxon>Eukaryota</taxon>
        <taxon>Sar</taxon>
        <taxon>Alveolata</taxon>
        <taxon>Dinophyceae</taxon>
        <taxon>Suessiales</taxon>
        <taxon>Symbiodiniaceae</taxon>
        <taxon>Cladocopium</taxon>
    </lineage>
</organism>
<reference evidence="3 4" key="2">
    <citation type="submission" date="2024-05" db="EMBL/GenBank/DDBJ databases">
        <authorList>
            <person name="Chen Y."/>
            <person name="Shah S."/>
            <person name="Dougan E. K."/>
            <person name="Thang M."/>
            <person name="Chan C."/>
        </authorList>
    </citation>
    <scope>NUCLEOTIDE SEQUENCE [LARGE SCALE GENOMIC DNA]</scope>
</reference>
<gene>
    <name evidence="2" type="ORF">C1SCF055_LOCUS36430</name>
</gene>
<dbReference type="AlphaFoldDB" id="A0A9P1DKK0"/>
<evidence type="ECO:0000313" key="2">
    <source>
        <dbReference type="EMBL" id="CAI4011251.1"/>
    </source>
</evidence>
<dbReference type="Proteomes" id="UP001152797">
    <property type="component" value="Unassembled WGS sequence"/>
</dbReference>
<accession>A0A9P1DKK0</accession>
<feature type="chain" id="PRO_5043271412" description="Secreted protein" evidence="1">
    <location>
        <begin position="29"/>
        <end position="100"/>
    </location>
</feature>
<sequence>MKWFQRTRAPCRGHLWDLLLMRWESVNLVTSSTAPAAGRDTNASSAIYALPVRIAVARNKSRLLPSFAVAWRLLVRRSDLSDREMISGNVAERCGTFDPC</sequence>
<protein>
    <recommendedName>
        <fullName evidence="5">Secreted protein</fullName>
    </recommendedName>
</protein>
<dbReference type="EMBL" id="CAMXCT010005057">
    <property type="protein sequence ID" value="CAI4011251.1"/>
    <property type="molecule type" value="Genomic_DNA"/>
</dbReference>
<dbReference type="EMBL" id="CAMXCT020005057">
    <property type="protein sequence ID" value="CAL1164626.1"/>
    <property type="molecule type" value="Genomic_DNA"/>
</dbReference>